<gene>
    <name evidence="4" type="ORF">EVOR1521_LOCUS7193</name>
</gene>
<feature type="compositionally biased region" description="Basic residues" evidence="1">
    <location>
        <begin position="438"/>
        <end position="447"/>
    </location>
</feature>
<feature type="signal peptide" evidence="2">
    <location>
        <begin position="1"/>
        <end position="27"/>
    </location>
</feature>
<keyword evidence="5" id="KW-1185">Reference proteome</keyword>
<evidence type="ECO:0000256" key="2">
    <source>
        <dbReference type="SAM" id="SignalP"/>
    </source>
</evidence>
<feature type="domain" description="DUF7796" evidence="3">
    <location>
        <begin position="263"/>
        <end position="324"/>
    </location>
</feature>
<keyword evidence="2" id="KW-0732">Signal</keyword>
<dbReference type="Proteomes" id="UP001178507">
    <property type="component" value="Unassembled WGS sequence"/>
</dbReference>
<accession>A0AA36MTT9</accession>
<dbReference type="Pfam" id="PF25072">
    <property type="entry name" value="DUF7796"/>
    <property type="match status" value="1"/>
</dbReference>
<feature type="chain" id="PRO_5041243373" description="DUF7796 domain-containing protein" evidence="2">
    <location>
        <begin position="28"/>
        <end position="458"/>
    </location>
</feature>
<name>A0AA36MTT9_9DINO</name>
<feature type="non-terminal residue" evidence="4">
    <location>
        <position position="1"/>
    </location>
</feature>
<evidence type="ECO:0000313" key="4">
    <source>
        <dbReference type="EMBL" id="CAJ1378752.1"/>
    </source>
</evidence>
<dbReference type="EMBL" id="CAUJNA010000566">
    <property type="protein sequence ID" value="CAJ1378752.1"/>
    <property type="molecule type" value="Genomic_DNA"/>
</dbReference>
<organism evidence="4 5">
    <name type="scientific">Effrenium voratum</name>
    <dbReference type="NCBI Taxonomy" id="2562239"/>
    <lineage>
        <taxon>Eukaryota</taxon>
        <taxon>Sar</taxon>
        <taxon>Alveolata</taxon>
        <taxon>Dinophyceae</taxon>
        <taxon>Suessiales</taxon>
        <taxon>Symbiodiniaceae</taxon>
        <taxon>Effrenium</taxon>
    </lineage>
</organism>
<proteinExistence type="predicted"/>
<comment type="caution">
    <text evidence="4">The sequence shown here is derived from an EMBL/GenBank/DDBJ whole genome shotgun (WGS) entry which is preliminary data.</text>
</comment>
<protein>
    <recommendedName>
        <fullName evidence="3">DUF7796 domain-containing protein</fullName>
    </recommendedName>
</protein>
<evidence type="ECO:0000259" key="3">
    <source>
        <dbReference type="Pfam" id="PF25072"/>
    </source>
</evidence>
<dbReference type="InterPro" id="IPR056698">
    <property type="entry name" value="DUF7796"/>
</dbReference>
<reference evidence="4" key="1">
    <citation type="submission" date="2023-08" db="EMBL/GenBank/DDBJ databases">
        <authorList>
            <person name="Chen Y."/>
            <person name="Shah S."/>
            <person name="Dougan E. K."/>
            <person name="Thang M."/>
            <person name="Chan C."/>
        </authorList>
    </citation>
    <scope>NUCLEOTIDE SEQUENCE</scope>
</reference>
<evidence type="ECO:0000313" key="5">
    <source>
        <dbReference type="Proteomes" id="UP001178507"/>
    </source>
</evidence>
<dbReference type="AlphaFoldDB" id="A0AA36MTT9"/>
<feature type="region of interest" description="Disordered" evidence="1">
    <location>
        <begin position="404"/>
        <end position="458"/>
    </location>
</feature>
<evidence type="ECO:0000256" key="1">
    <source>
        <dbReference type="SAM" id="MobiDB-lite"/>
    </source>
</evidence>
<sequence>EHSNSPSTEFAKRRMLALALLPKLVFGQSCAADSQACQEWRSFERCAIPAGDDLGEPLWLTVQEAKLRCEEEAECAGFTFEGSRPEGPLSGGRVWVHLKRIFDCVDAEWVAWRKAAGHQTAQAPAPAPPEARLEALSAAASGAGTALCLQGQVRMLAHTHLALEQHLLQVLQPDLFLYGPKTPEDTPEGPEIYSLKDDYVVEARWEVENIRDQLYNETSNPGQVIDLEYLQVQGNWFGSQCLDPPLRDNRPGSAICSYYSQQKCLEMIQAQEAQRGQAYHYVVVSRFDFRWLAPHPPVELLAGDAVWIPSGSDWEGGINDRHAAMPRHLAETYLGAWRLLTSGQAKEAMVSTLGPTKVNGYPGPNTENFLLARLHYFGVEYERFPSVAYLTCTLRSKSRWRRNASALHPTMRQGGSTRRRWSTPHASRSASGSLGRPGRWRTVRRTSRTSTVASGERM</sequence>